<proteinExistence type="predicted"/>
<dbReference type="InterPro" id="IPR022689">
    <property type="entry name" value="Iron_dep_repressor"/>
</dbReference>
<protein>
    <submittedName>
        <fullName evidence="4">Helix-turn-helix domain-containing protein</fullName>
    </submittedName>
</protein>
<dbReference type="PANTHER" id="PTHR33238:SF11">
    <property type="entry name" value="TRANSCRIPTIONAL REGULATOR MNTR"/>
    <property type="match status" value="1"/>
</dbReference>
<dbReference type="InterPro" id="IPR022687">
    <property type="entry name" value="HTH_DTXR"/>
</dbReference>
<dbReference type="GO" id="GO:0003700">
    <property type="term" value="F:DNA-binding transcription factor activity"/>
    <property type="evidence" value="ECO:0007669"/>
    <property type="project" value="InterPro"/>
</dbReference>
<dbReference type="PANTHER" id="PTHR33238">
    <property type="entry name" value="IRON (METAL) DEPENDENT REPRESSOR, DTXR FAMILY"/>
    <property type="match status" value="1"/>
</dbReference>
<evidence type="ECO:0000256" key="1">
    <source>
        <dbReference type="ARBA" id="ARBA00004496"/>
    </source>
</evidence>
<reference evidence="4" key="1">
    <citation type="journal article" date="2021" name="PeerJ">
        <title>Extensive microbial diversity within the chicken gut microbiome revealed by metagenomics and culture.</title>
        <authorList>
            <person name="Gilroy R."/>
            <person name="Ravi A."/>
            <person name="Getino M."/>
            <person name="Pursley I."/>
            <person name="Horton D.L."/>
            <person name="Alikhan N.F."/>
            <person name="Baker D."/>
            <person name="Gharbi K."/>
            <person name="Hall N."/>
            <person name="Watson M."/>
            <person name="Adriaenssens E.M."/>
            <person name="Foster-Nyarko E."/>
            <person name="Jarju S."/>
            <person name="Secka A."/>
            <person name="Antonio M."/>
            <person name="Oren A."/>
            <person name="Chaudhuri R.R."/>
            <person name="La Ragione R."/>
            <person name="Hildebrand F."/>
            <person name="Pallen M.J."/>
        </authorList>
    </citation>
    <scope>NUCLEOTIDE SEQUENCE</scope>
    <source>
        <strain evidence="4">1282</strain>
    </source>
</reference>
<name>A0A9D1YCJ6_9FIRM</name>
<evidence type="ECO:0000313" key="4">
    <source>
        <dbReference type="EMBL" id="HIY26446.1"/>
    </source>
</evidence>
<dbReference type="InterPro" id="IPR050536">
    <property type="entry name" value="DtxR_MntR_Metal-Reg"/>
</dbReference>
<evidence type="ECO:0000313" key="5">
    <source>
        <dbReference type="Proteomes" id="UP000823915"/>
    </source>
</evidence>
<accession>A0A9D1YCJ6</accession>
<dbReference type="AlphaFoldDB" id="A0A9D1YCJ6"/>
<dbReference type="GO" id="GO:0046914">
    <property type="term" value="F:transition metal ion binding"/>
    <property type="evidence" value="ECO:0007669"/>
    <property type="project" value="InterPro"/>
</dbReference>
<comment type="subunit">
    <text evidence="2">Homodimer.</text>
</comment>
<dbReference type="SUPFAM" id="SSF46785">
    <property type="entry name" value="Winged helix' DNA-binding domain"/>
    <property type="match status" value="1"/>
</dbReference>
<dbReference type="Proteomes" id="UP000823915">
    <property type="component" value="Unassembled WGS sequence"/>
</dbReference>
<dbReference type="Gene3D" id="1.10.10.10">
    <property type="entry name" value="Winged helix-like DNA-binding domain superfamily/Winged helix DNA-binding domain"/>
    <property type="match status" value="1"/>
</dbReference>
<reference evidence="4" key="2">
    <citation type="submission" date="2021-04" db="EMBL/GenBank/DDBJ databases">
        <authorList>
            <person name="Gilroy R."/>
        </authorList>
    </citation>
    <scope>NUCLEOTIDE SEQUENCE</scope>
    <source>
        <strain evidence="4">1282</strain>
    </source>
</reference>
<dbReference type="GO" id="GO:0005737">
    <property type="term" value="C:cytoplasm"/>
    <property type="evidence" value="ECO:0007669"/>
    <property type="project" value="UniProtKB-SubCell"/>
</dbReference>
<gene>
    <name evidence="4" type="ORF">H9838_04630</name>
</gene>
<dbReference type="Pfam" id="PF01325">
    <property type="entry name" value="Fe_dep_repress"/>
    <property type="match status" value="1"/>
</dbReference>
<feature type="domain" description="HTH dtxR-type" evidence="3">
    <location>
        <begin position="16"/>
        <end position="67"/>
    </location>
</feature>
<evidence type="ECO:0000259" key="3">
    <source>
        <dbReference type="Pfam" id="PF01325"/>
    </source>
</evidence>
<dbReference type="SMART" id="SM00529">
    <property type="entry name" value="HTH_DTXR"/>
    <property type="match status" value="1"/>
</dbReference>
<evidence type="ECO:0000256" key="2">
    <source>
        <dbReference type="ARBA" id="ARBA00011738"/>
    </source>
</evidence>
<sequence>MKAPDLPGTMTSGNLRYLLALYRLEGQQGVRSVAMARALGLKKPSVCRMLGNLRALGLVDKDAYGAAFLTPAGRDLAGRYCRYYQAVARWIQGEFPHSGDLEGPVCALLLELPEESLRRFQLRAEQEGQRL</sequence>
<dbReference type="InterPro" id="IPR036390">
    <property type="entry name" value="WH_DNA-bd_sf"/>
</dbReference>
<comment type="caution">
    <text evidence="4">The sequence shown here is derived from an EMBL/GenBank/DDBJ whole genome shotgun (WGS) entry which is preliminary data.</text>
</comment>
<comment type="subcellular location">
    <subcellularLocation>
        <location evidence="1">Cytoplasm</location>
    </subcellularLocation>
</comment>
<dbReference type="InterPro" id="IPR036388">
    <property type="entry name" value="WH-like_DNA-bd_sf"/>
</dbReference>
<dbReference type="EMBL" id="DXDU01000074">
    <property type="protein sequence ID" value="HIY26446.1"/>
    <property type="molecule type" value="Genomic_DNA"/>
</dbReference>
<organism evidence="4 5">
    <name type="scientific">Candidatus Acutalibacter pullistercoris</name>
    <dbReference type="NCBI Taxonomy" id="2838418"/>
    <lineage>
        <taxon>Bacteria</taxon>
        <taxon>Bacillati</taxon>
        <taxon>Bacillota</taxon>
        <taxon>Clostridia</taxon>
        <taxon>Eubacteriales</taxon>
        <taxon>Acutalibacteraceae</taxon>
        <taxon>Acutalibacter</taxon>
    </lineage>
</organism>